<dbReference type="EMBL" id="JABXXR010000344">
    <property type="protein sequence ID" value="NVN42237.1"/>
    <property type="molecule type" value="Genomic_DNA"/>
</dbReference>
<dbReference type="PANTHER" id="PTHR42755">
    <property type="entry name" value="3-DEOXY-MANNO-OCTULOSONATE CYTIDYLYLTRANSFERASE"/>
    <property type="match status" value="1"/>
</dbReference>
<feature type="non-terminal residue" evidence="12">
    <location>
        <position position="287"/>
    </location>
</feature>
<keyword evidence="5 10" id="KW-0808">Transferase</keyword>
<dbReference type="UniPathway" id="UPA00958"/>
<comment type="similarity">
    <text evidence="10">Belongs to the glycosyltransferase group 1 family.</text>
</comment>
<keyword evidence="10" id="KW-0472">Membrane</keyword>
<dbReference type="GO" id="GO:0009245">
    <property type="term" value="P:lipid A biosynthetic process"/>
    <property type="evidence" value="ECO:0007669"/>
    <property type="project" value="TreeGrafter"/>
</dbReference>
<comment type="subcellular location">
    <subcellularLocation>
        <location evidence="10">Cell membrane</location>
    </subcellularLocation>
</comment>
<evidence type="ECO:0000256" key="8">
    <source>
        <dbReference type="PIRSR" id="PIRSR639901-1"/>
    </source>
</evidence>
<dbReference type="EC" id="2.4.99.12" evidence="3 10"/>
<dbReference type="Gene3D" id="3.40.50.11720">
    <property type="entry name" value="3-Deoxy-D-manno-octulosonic-acid transferase, N-terminal domain"/>
    <property type="match status" value="1"/>
</dbReference>
<dbReference type="InterPro" id="IPR007507">
    <property type="entry name" value="Glycos_transf_N"/>
</dbReference>
<organism evidence="12 13">
    <name type="scientific">Ameyamaea chiangmaiensis</name>
    <dbReference type="NCBI Taxonomy" id="442969"/>
    <lineage>
        <taxon>Bacteria</taxon>
        <taxon>Pseudomonadati</taxon>
        <taxon>Pseudomonadota</taxon>
        <taxon>Alphaproteobacteria</taxon>
        <taxon>Acetobacterales</taxon>
        <taxon>Acetobacteraceae</taxon>
        <taxon>Ameyamaea</taxon>
    </lineage>
</organism>
<evidence type="ECO:0000256" key="4">
    <source>
        <dbReference type="ARBA" id="ARBA00019077"/>
    </source>
</evidence>
<accession>A0A850PCL8</accession>
<feature type="domain" description="3-deoxy-D-manno-octulosonic-acid transferase N-terminal" evidence="11">
    <location>
        <begin position="36"/>
        <end position="215"/>
    </location>
</feature>
<dbReference type="GO" id="GO:0009244">
    <property type="term" value="P:lipopolysaccharide core region biosynthetic process"/>
    <property type="evidence" value="ECO:0007669"/>
    <property type="project" value="UniProtKB-UniRule"/>
</dbReference>
<evidence type="ECO:0000256" key="3">
    <source>
        <dbReference type="ARBA" id="ARBA00012621"/>
    </source>
</evidence>
<keyword evidence="10" id="KW-0448">Lipopolysaccharide biosynthesis</keyword>
<evidence type="ECO:0000256" key="7">
    <source>
        <dbReference type="ARBA" id="ARBA00049183"/>
    </source>
</evidence>
<comment type="catalytic activity">
    <reaction evidence="7 10">
        <text>lipid IVA (E. coli) + CMP-3-deoxy-beta-D-manno-octulosonate = alpha-Kdo-(2-&gt;6)-lipid IVA (E. coli) + CMP + H(+)</text>
        <dbReference type="Rhea" id="RHEA:28066"/>
        <dbReference type="ChEBI" id="CHEBI:15378"/>
        <dbReference type="ChEBI" id="CHEBI:58603"/>
        <dbReference type="ChEBI" id="CHEBI:60364"/>
        <dbReference type="ChEBI" id="CHEBI:60377"/>
        <dbReference type="ChEBI" id="CHEBI:85987"/>
        <dbReference type="EC" id="2.4.99.12"/>
    </reaction>
</comment>
<evidence type="ECO:0000256" key="5">
    <source>
        <dbReference type="ARBA" id="ARBA00022679"/>
    </source>
</evidence>
<sequence length="287" mass="31833">VALVERVWGVAGRLLAPALVVLVHRRIARGKEIAGRRRERMGIADQPRPAGRLIWFHAASVGETLSLLPVVRALLQGDDAAAPHVLMTTATVTAASLVAREAQARDGRLIHQFVPFDVPRWVSRFLRHWRPDRAVFVESELWPSMLRALRARGIPVVLLNGRMSARSWRWWRRVPGLSRIVLGGFDWISARSAEDARRLRALGATRIEERGDLKQAAPPLGVDARALEMVREAIGGRPLWLAAATHEGEETIVADAARRLRERWPDLLTIIAPRHPGRGPAIAAALA</sequence>
<protein>
    <recommendedName>
        <fullName evidence="4 10">3-deoxy-D-manno-octulosonic acid transferase</fullName>
        <shortName evidence="10">Kdo transferase</shortName>
        <ecNumber evidence="3 10">2.4.99.12</ecNumber>
    </recommendedName>
    <alternativeName>
        <fullName evidence="6 10">Lipid IV(A) 3-deoxy-D-manno-octulosonic acid transferase</fullName>
    </alternativeName>
</protein>
<comment type="function">
    <text evidence="1 10">Involved in lipopolysaccharide (LPS) biosynthesis. Catalyzes the transfer of 3-deoxy-D-manno-octulosonate (Kdo) residue(s) from CMP-Kdo to lipid IV(A), the tetraacyldisaccharide-1,4'-bisphosphate precursor of lipid A.</text>
</comment>
<name>A0A850PCL8_9PROT</name>
<evidence type="ECO:0000313" key="13">
    <source>
        <dbReference type="Proteomes" id="UP000585665"/>
    </source>
</evidence>
<feature type="site" description="Transition state stabilizer" evidence="9">
    <location>
        <position position="214"/>
    </location>
</feature>
<evidence type="ECO:0000256" key="9">
    <source>
        <dbReference type="PIRSR" id="PIRSR639901-2"/>
    </source>
</evidence>
<feature type="non-terminal residue" evidence="12">
    <location>
        <position position="1"/>
    </location>
</feature>
<dbReference type="GO" id="GO:0005886">
    <property type="term" value="C:plasma membrane"/>
    <property type="evidence" value="ECO:0007669"/>
    <property type="project" value="UniProtKB-SubCell"/>
</dbReference>
<dbReference type="GO" id="GO:0043842">
    <property type="term" value="F:Kdo transferase activity"/>
    <property type="evidence" value="ECO:0007669"/>
    <property type="project" value="UniProtKB-EC"/>
</dbReference>
<dbReference type="Gene3D" id="3.40.50.2000">
    <property type="entry name" value="Glycogen Phosphorylase B"/>
    <property type="match status" value="1"/>
</dbReference>
<evidence type="ECO:0000256" key="6">
    <source>
        <dbReference type="ARBA" id="ARBA00031445"/>
    </source>
</evidence>
<dbReference type="Pfam" id="PF04413">
    <property type="entry name" value="Glycos_transf_N"/>
    <property type="match status" value="1"/>
</dbReference>
<keyword evidence="13" id="KW-1185">Reference proteome</keyword>
<comment type="pathway">
    <text evidence="2 10">Bacterial outer membrane biogenesis; LPS core biosynthesis.</text>
</comment>
<feature type="active site" description="Proton acceptor" evidence="8">
    <location>
        <position position="63"/>
    </location>
</feature>
<keyword evidence="10" id="KW-1003">Cell membrane</keyword>
<evidence type="ECO:0000256" key="1">
    <source>
        <dbReference type="ARBA" id="ARBA00003394"/>
    </source>
</evidence>
<gene>
    <name evidence="12" type="ORF">HUK82_16955</name>
</gene>
<evidence type="ECO:0000256" key="10">
    <source>
        <dbReference type="RuleBase" id="RU365103"/>
    </source>
</evidence>
<comment type="caution">
    <text evidence="12">The sequence shown here is derived from an EMBL/GenBank/DDBJ whole genome shotgun (WGS) entry which is preliminary data.</text>
</comment>
<evidence type="ECO:0000256" key="2">
    <source>
        <dbReference type="ARBA" id="ARBA00004713"/>
    </source>
</evidence>
<evidence type="ECO:0000313" key="12">
    <source>
        <dbReference type="EMBL" id="NVN42237.1"/>
    </source>
</evidence>
<evidence type="ECO:0000259" key="11">
    <source>
        <dbReference type="Pfam" id="PF04413"/>
    </source>
</evidence>
<feature type="site" description="Transition state stabilizer" evidence="9">
    <location>
        <position position="138"/>
    </location>
</feature>
<dbReference type="InterPro" id="IPR039901">
    <property type="entry name" value="Kdotransferase"/>
</dbReference>
<reference evidence="12 13" key="1">
    <citation type="submission" date="2020-06" db="EMBL/GenBank/DDBJ databases">
        <title>Description of novel acetic acid bacteria.</title>
        <authorList>
            <person name="Sombolestani A."/>
        </authorList>
    </citation>
    <scope>NUCLEOTIDE SEQUENCE [LARGE SCALE GENOMIC DNA]</scope>
    <source>
        <strain evidence="12 13">LMG 27010</strain>
    </source>
</reference>
<dbReference type="Proteomes" id="UP000585665">
    <property type="component" value="Unassembled WGS sequence"/>
</dbReference>
<dbReference type="RefSeq" id="WP_305144424.1">
    <property type="nucleotide sequence ID" value="NZ_JABXXR010000344.1"/>
</dbReference>
<dbReference type="AlphaFoldDB" id="A0A850PCL8"/>
<dbReference type="InterPro" id="IPR038107">
    <property type="entry name" value="Glycos_transf_N_sf"/>
</dbReference>
<proteinExistence type="inferred from homology"/>
<dbReference type="PANTHER" id="PTHR42755:SF1">
    <property type="entry name" value="3-DEOXY-D-MANNO-OCTULOSONIC ACID TRANSFERASE, MITOCHONDRIAL-RELATED"/>
    <property type="match status" value="1"/>
</dbReference>